<dbReference type="STRING" id="667725.A0A0L0G4A2"/>
<keyword evidence="3" id="KW-1185">Reference proteome</keyword>
<evidence type="ECO:0000259" key="1">
    <source>
        <dbReference type="PROSITE" id="PS50011"/>
    </source>
</evidence>
<gene>
    <name evidence="2" type="ORF">SARC_04671</name>
</gene>
<dbReference type="Pfam" id="PF00069">
    <property type="entry name" value="Pkinase"/>
    <property type="match status" value="1"/>
</dbReference>
<dbReference type="SMART" id="SM00220">
    <property type="entry name" value="S_TKc"/>
    <property type="match status" value="1"/>
</dbReference>
<sequence length="309" mass="35043">MSVMYAQQNPTKISHMPVNVDEMWKASHGCKVNRSAKLQRFTDEIQLEVGSTAVVTKAYDHLLQRKVALKRMKVDHTMHHEIREYRMGKAIGVHPNVATMYENVYTSADEACLVMECADGGNLVDMLANRNKGLGIDGFKIIARQLAAGVSHMHKKGIAHRDIKSDNISLSSDTCNFKLLDFGESQFASEYVDILKCGTLAYISPELISEIERYNSQYNTRGLDFDLLAADVWSLGITFYSICTAQIPFTCASVRDSGFRNYLRDDIMGSKRTWRSVDRYLQTLLIHMCDPEPTTRWTMSEVVEYLDTL</sequence>
<dbReference type="InterPro" id="IPR011009">
    <property type="entry name" value="Kinase-like_dom_sf"/>
</dbReference>
<evidence type="ECO:0000313" key="2">
    <source>
        <dbReference type="EMBL" id="KNC83053.1"/>
    </source>
</evidence>
<keyword evidence="2" id="KW-0808">Transferase</keyword>
<evidence type="ECO:0000313" key="3">
    <source>
        <dbReference type="Proteomes" id="UP000054560"/>
    </source>
</evidence>
<proteinExistence type="predicted"/>
<dbReference type="PROSITE" id="PS50011">
    <property type="entry name" value="PROTEIN_KINASE_DOM"/>
    <property type="match status" value="1"/>
</dbReference>
<accession>A0A0L0G4A2</accession>
<organism evidence="2 3">
    <name type="scientific">Sphaeroforma arctica JP610</name>
    <dbReference type="NCBI Taxonomy" id="667725"/>
    <lineage>
        <taxon>Eukaryota</taxon>
        <taxon>Ichthyosporea</taxon>
        <taxon>Ichthyophonida</taxon>
        <taxon>Sphaeroforma</taxon>
    </lineage>
</organism>
<dbReference type="eggNOG" id="KOG0583">
    <property type="taxonomic scope" value="Eukaryota"/>
</dbReference>
<dbReference type="PANTHER" id="PTHR24359">
    <property type="entry name" value="SERINE/THREONINE-PROTEIN KINASE SBK1"/>
    <property type="match status" value="1"/>
</dbReference>
<dbReference type="PANTHER" id="PTHR24359:SF1">
    <property type="entry name" value="INHIBITOR OF NUCLEAR FACTOR KAPPA-B KINASE EPSILON SUBUNIT HOMOLOG 1-RELATED"/>
    <property type="match status" value="1"/>
</dbReference>
<dbReference type="SUPFAM" id="SSF56112">
    <property type="entry name" value="Protein kinase-like (PK-like)"/>
    <property type="match status" value="1"/>
</dbReference>
<dbReference type="AlphaFoldDB" id="A0A0L0G4A2"/>
<dbReference type="GO" id="GO:0005524">
    <property type="term" value="F:ATP binding"/>
    <property type="evidence" value="ECO:0007669"/>
    <property type="project" value="InterPro"/>
</dbReference>
<keyword evidence="2" id="KW-0418">Kinase</keyword>
<protein>
    <submittedName>
        <fullName evidence="2">CAMK/CAMKL protein kinase</fullName>
    </submittedName>
</protein>
<dbReference type="Proteomes" id="UP000054560">
    <property type="component" value="Unassembled WGS sequence"/>
</dbReference>
<dbReference type="CDD" id="cd14014">
    <property type="entry name" value="STKc_PknB_like"/>
    <property type="match status" value="1"/>
</dbReference>
<dbReference type="InterPro" id="IPR000719">
    <property type="entry name" value="Prot_kinase_dom"/>
</dbReference>
<dbReference type="EMBL" id="KQ241868">
    <property type="protein sequence ID" value="KNC83053.1"/>
    <property type="molecule type" value="Genomic_DNA"/>
</dbReference>
<name>A0A0L0G4A2_9EUKA</name>
<dbReference type="Gene3D" id="1.10.510.10">
    <property type="entry name" value="Transferase(Phosphotransferase) domain 1"/>
    <property type="match status" value="1"/>
</dbReference>
<reference evidence="2 3" key="1">
    <citation type="submission" date="2011-02" db="EMBL/GenBank/DDBJ databases">
        <title>The Genome Sequence of Sphaeroforma arctica JP610.</title>
        <authorList>
            <consortium name="The Broad Institute Genome Sequencing Platform"/>
            <person name="Russ C."/>
            <person name="Cuomo C."/>
            <person name="Young S.K."/>
            <person name="Zeng Q."/>
            <person name="Gargeya S."/>
            <person name="Alvarado L."/>
            <person name="Berlin A."/>
            <person name="Chapman S.B."/>
            <person name="Chen Z."/>
            <person name="Freedman E."/>
            <person name="Gellesch M."/>
            <person name="Goldberg J."/>
            <person name="Griggs A."/>
            <person name="Gujja S."/>
            <person name="Heilman E."/>
            <person name="Heiman D."/>
            <person name="Howarth C."/>
            <person name="Mehta T."/>
            <person name="Neiman D."/>
            <person name="Pearson M."/>
            <person name="Roberts A."/>
            <person name="Saif S."/>
            <person name="Shea T."/>
            <person name="Shenoy N."/>
            <person name="Sisk P."/>
            <person name="Stolte C."/>
            <person name="Sykes S."/>
            <person name="White J."/>
            <person name="Yandava C."/>
            <person name="Burger G."/>
            <person name="Gray M.W."/>
            <person name="Holland P.W.H."/>
            <person name="King N."/>
            <person name="Lang F.B.F."/>
            <person name="Roger A.J."/>
            <person name="Ruiz-Trillo I."/>
            <person name="Haas B."/>
            <person name="Nusbaum C."/>
            <person name="Birren B."/>
        </authorList>
    </citation>
    <scope>NUCLEOTIDE SEQUENCE [LARGE SCALE GENOMIC DNA]</scope>
    <source>
        <strain evidence="2 3">JP610</strain>
    </source>
</reference>
<feature type="domain" description="Protein kinase" evidence="1">
    <location>
        <begin position="41"/>
        <end position="309"/>
    </location>
</feature>
<dbReference type="GeneID" id="25905175"/>
<dbReference type="OrthoDB" id="6513151at2759"/>
<dbReference type="RefSeq" id="XP_014156955.1">
    <property type="nucleotide sequence ID" value="XM_014301480.1"/>
</dbReference>
<dbReference type="GO" id="GO:0004674">
    <property type="term" value="F:protein serine/threonine kinase activity"/>
    <property type="evidence" value="ECO:0007669"/>
    <property type="project" value="TreeGrafter"/>
</dbReference>